<sequence length="172" mass="18521">MTTYDWVTDITLIALVLLQLRRRRLGLIQLLLPIVLVALAVWHYFAVWPGTSNGALLVGGATAVGALLGVGSGVCARMWKVDGTVFVRAGAVAAVLWIVGMGFRLGFQLWAQSDIGAARVVTLSMQHDLDRAAWVDALLFMAIAQVLVRAFVLVVRRLLLARATVLARSSAA</sequence>
<evidence type="ECO:0000313" key="2">
    <source>
        <dbReference type="EMBL" id="TDS80305.1"/>
    </source>
</evidence>
<keyword evidence="1" id="KW-0812">Transmembrane</keyword>
<evidence type="ECO:0000313" key="3">
    <source>
        <dbReference type="Proteomes" id="UP000295344"/>
    </source>
</evidence>
<reference evidence="2 3" key="1">
    <citation type="submission" date="2019-03" db="EMBL/GenBank/DDBJ databases">
        <title>Genomic Encyclopedia of Archaeal and Bacterial Type Strains, Phase II (KMG-II): from individual species to whole genera.</title>
        <authorList>
            <person name="Goeker M."/>
        </authorList>
    </citation>
    <scope>NUCLEOTIDE SEQUENCE [LARGE SCALE GENOMIC DNA]</scope>
    <source>
        <strain evidence="2 3">DSM 24782</strain>
    </source>
</reference>
<proteinExistence type="predicted"/>
<evidence type="ECO:0000256" key="1">
    <source>
        <dbReference type="SAM" id="Phobius"/>
    </source>
</evidence>
<dbReference type="EMBL" id="SOAM01000001">
    <property type="protein sequence ID" value="TDS80305.1"/>
    <property type="molecule type" value="Genomic_DNA"/>
</dbReference>
<keyword evidence="1" id="KW-1133">Transmembrane helix</keyword>
<keyword evidence="1" id="KW-0472">Membrane</keyword>
<comment type="caution">
    <text evidence="2">The sequence shown here is derived from an EMBL/GenBank/DDBJ whole genome shotgun (WGS) entry which is preliminary data.</text>
</comment>
<name>A0A4R7FR58_9MICO</name>
<dbReference type="AlphaFoldDB" id="A0A4R7FR58"/>
<feature type="transmembrane region" description="Helical" evidence="1">
    <location>
        <begin position="25"/>
        <end position="45"/>
    </location>
</feature>
<feature type="transmembrane region" description="Helical" evidence="1">
    <location>
        <begin position="91"/>
        <end position="111"/>
    </location>
</feature>
<feature type="transmembrane region" description="Helical" evidence="1">
    <location>
        <begin position="57"/>
        <end position="79"/>
    </location>
</feature>
<dbReference type="Proteomes" id="UP000295344">
    <property type="component" value="Unassembled WGS sequence"/>
</dbReference>
<protein>
    <recommendedName>
        <fullName evidence="4">DUF1453 domain-containing protein</fullName>
    </recommendedName>
</protein>
<gene>
    <name evidence="2" type="ORF">CLV52_0862</name>
</gene>
<evidence type="ECO:0008006" key="4">
    <source>
        <dbReference type="Google" id="ProtNLM"/>
    </source>
</evidence>
<accession>A0A4R7FR58</accession>
<feature type="transmembrane region" description="Helical" evidence="1">
    <location>
        <begin position="131"/>
        <end position="152"/>
    </location>
</feature>
<organism evidence="2 3">
    <name type="scientific">Amnibacterium kyonggiense</name>
    <dbReference type="NCBI Taxonomy" id="595671"/>
    <lineage>
        <taxon>Bacteria</taxon>
        <taxon>Bacillati</taxon>
        <taxon>Actinomycetota</taxon>
        <taxon>Actinomycetes</taxon>
        <taxon>Micrococcales</taxon>
        <taxon>Microbacteriaceae</taxon>
        <taxon>Amnibacterium</taxon>
    </lineage>
</organism>
<keyword evidence="3" id="KW-1185">Reference proteome</keyword>